<dbReference type="RefSeq" id="WP_183227901.1">
    <property type="nucleotide sequence ID" value="NZ_BMPW01000042.1"/>
</dbReference>
<dbReference type="InterPro" id="IPR006016">
    <property type="entry name" value="UspA"/>
</dbReference>
<evidence type="ECO:0000313" key="2">
    <source>
        <dbReference type="EMBL" id="MBB3101492.1"/>
    </source>
</evidence>
<evidence type="ECO:0000259" key="1">
    <source>
        <dbReference type="Pfam" id="PF00582"/>
    </source>
</evidence>
<sequence>MRSVVPDEEKLPVVVGIDGVPAELEIVDIAAVEAERRGVPLEVVHAWPGRHGVAQRRKAGRLDPEEDRHLVEFAALRATNTHPNLRVHTELVDDSAAETLIERSRHAGLLVIRHRDESGLGHGWGSTAAYLAHHSACPLMVYRGPSPARGPVVAAASGRHTATVDYAYQAATRTGCPLVLVHVSEPGEPADPLADLAGIRSGVPVERLLISEAETAYTAERASRRGRLLVAGRGHKGWLVELLYSVTNATSGGRRLCPVLLVPPGWPVEQC</sequence>
<feature type="domain" description="UspA" evidence="1">
    <location>
        <begin position="13"/>
        <end position="143"/>
    </location>
</feature>
<reference evidence="2 3" key="1">
    <citation type="submission" date="2020-08" db="EMBL/GenBank/DDBJ databases">
        <title>Genomic Encyclopedia of Type Strains, Phase III (KMG-III): the genomes of soil and plant-associated and newly described type strains.</title>
        <authorList>
            <person name="Whitman W."/>
        </authorList>
    </citation>
    <scope>NUCLEOTIDE SEQUENCE [LARGE SCALE GENOMIC DNA]</scope>
    <source>
        <strain evidence="2 3">CECT 3287</strain>
    </source>
</reference>
<protein>
    <submittedName>
        <fullName evidence="2">Nucleotide-binding universal stress UspA family protein</fullName>
    </submittedName>
</protein>
<dbReference type="Gene3D" id="3.40.50.620">
    <property type="entry name" value="HUPs"/>
    <property type="match status" value="2"/>
</dbReference>
<dbReference type="Pfam" id="PF00582">
    <property type="entry name" value="Usp"/>
    <property type="match status" value="1"/>
</dbReference>
<proteinExistence type="predicted"/>
<accession>A0A7W5ASA1</accession>
<organism evidence="2 3">
    <name type="scientific">Actinoplanes campanulatus</name>
    <dbReference type="NCBI Taxonomy" id="113559"/>
    <lineage>
        <taxon>Bacteria</taxon>
        <taxon>Bacillati</taxon>
        <taxon>Actinomycetota</taxon>
        <taxon>Actinomycetes</taxon>
        <taxon>Micromonosporales</taxon>
        <taxon>Micromonosporaceae</taxon>
        <taxon>Actinoplanes</taxon>
    </lineage>
</organism>
<evidence type="ECO:0000313" key="3">
    <source>
        <dbReference type="Proteomes" id="UP000590749"/>
    </source>
</evidence>
<dbReference type="Proteomes" id="UP000590749">
    <property type="component" value="Unassembled WGS sequence"/>
</dbReference>
<keyword evidence="3" id="KW-1185">Reference proteome</keyword>
<comment type="caution">
    <text evidence="2">The sequence shown here is derived from an EMBL/GenBank/DDBJ whole genome shotgun (WGS) entry which is preliminary data.</text>
</comment>
<name>A0A7W5ASA1_9ACTN</name>
<dbReference type="AlphaFoldDB" id="A0A7W5ASA1"/>
<dbReference type="EMBL" id="JACHXF010000039">
    <property type="protein sequence ID" value="MBB3101492.1"/>
    <property type="molecule type" value="Genomic_DNA"/>
</dbReference>
<dbReference type="InterPro" id="IPR014729">
    <property type="entry name" value="Rossmann-like_a/b/a_fold"/>
</dbReference>
<dbReference type="SUPFAM" id="SSF52402">
    <property type="entry name" value="Adenine nucleotide alpha hydrolases-like"/>
    <property type="match status" value="2"/>
</dbReference>
<gene>
    <name evidence="2" type="ORF">FHR83_009221</name>
</gene>